<feature type="domain" description="Tudor" evidence="1">
    <location>
        <begin position="500"/>
        <end position="556"/>
    </location>
</feature>
<accession>A0A4Y2BDU3</accession>
<name>A0A4Y2BDU3_ARAVE</name>
<dbReference type="PANTHER" id="PTHR22948">
    <property type="entry name" value="TUDOR DOMAIN CONTAINING PROTEIN"/>
    <property type="match status" value="1"/>
</dbReference>
<feature type="domain" description="Tudor" evidence="1">
    <location>
        <begin position="1003"/>
        <end position="1061"/>
    </location>
</feature>
<dbReference type="SMART" id="SM00333">
    <property type="entry name" value="TUDOR"/>
    <property type="match status" value="10"/>
</dbReference>
<dbReference type="InterPro" id="IPR002999">
    <property type="entry name" value="Tudor"/>
</dbReference>
<dbReference type="EMBL" id="BGPR01000065">
    <property type="protein sequence ID" value="GBL89545.1"/>
    <property type="molecule type" value="Genomic_DNA"/>
</dbReference>
<evidence type="ECO:0000259" key="1">
    <source>
        <dbReference type="PROSITE" id="PS50304"/>
    </source>
</evidence>
<evidence type="ECO:0000313" key="2">
    <source>
        <dbReference type="EMBL" id="GBL89545.1"/>
    </source>
</evidence>
<sequence>MKYTIHGYKKFIRANEIQKQELSLNKQYKVSVCMSCSPSNFWIHLNGSEKVLYQMEKEMTSMVHKIPVKCVVDDVCCTFENGKFRRVKLLELTPNSSIVEFIDYGGTSAVLNNKLYFLPQVFKKYPAQAIGCNLVDGVSQENVVWSDEEISSFEYHTKNKVFMGHVHGFVRNNCNIALMNEEGVSLYSILRASRMEELGIFSQAKSPVTTIPSVLSDLKEGATVTVGSVQFEEDKFWGFLENGSRTKMIKELQNCLQKVETEDISLICEEGDIAVGFSPSLSQFYRCVVLKRLRNCFLVRYIDYGNTERITKLQSLSPMLLQKKSYVICCEKPVSLSIDDMNLIFETTREVTVKSINNMVVELSFSYKNSSVVMCCYPWYHGTAIAPLIKSNSSVSSSKSSKSVESKNNIKCSQFPRKKITLDPKQDSSKSGVTQKPVITKDLVSDKRLDAALKHDVKIVWMKDASKIYVQLIADDDAIRKLLVSINKYCNSEPYSAYSPIADEIVCCKFTDGVWYRAQVTGRNKYKYKVFFIDYGNEAEVSISDIKPLPEKFTSPKLSFCVSLYGIKNEDINQGLLEKLMEEKWSMELKNPKQTPTEVMLYLRGVPLTELVRKKKNHSKTLLQFQELPAGISEVVICYAQADKIYIHQQKDLKNLLLLQTRVDSLIKTDVSKPEIGMVYCCLSGDGCWYRGLVKEILTKSIRVIYIDYGNDEEILIDNLKELSDDLFSHPVYCVPLIVQNLKLSDLKLETVFSVEVVGKKNGVQLVKVLNHPQNAKNPKISDLKRLSLGEGINEVKFSFCENDVFYCHLKNNFTDLDVLCQKLMNPELKPLNQTPTEGDLVCAKSSDGCWYRASVQSTFDKDLKLKVFFIDFGNCEDVPSENIQCLPEDVLNFPVLCVPVKIKNIEKAKNDDMNSVLSVKTVGFSDDKVQLVELVLPYEAILPKSNSLKKQSLPTDKEVDVSLCHAQGDILFVQMASSKELLTTLETRLLKASEFSDLSDLPVIGDVICAKFIDGIWYRGSVEKVFTDKKSCDICFIDYGNNEVISLENMKILPTSLCTFPVLSMPVKFKSMEKLQEKIQAGISVFPVKVIKSSDTIFVVDIVVSEDDIQLSSIESEMLPESPVEVMIVHKEADVFYVQRISNAEKLQEMMIDLQSPSFLKKLLRHPKVGELCNVKYEDGQFYRAIIKEQCGENKFKAFFVDYGNLDVVEPENIYCIPSKYSSVPGLCTAVKFNEPDNVNVLNSNPMCTIKYTGISNDNVHVVKLCPAVSRIPFSSMKQSNLDTGVQDVTFLSFDGEFHFLSRTSDSAEINEMNSILEKFEGNEMSGIPTVDEVLVIKRQNRSRCRGCIKAANETSKTCKVFLIDYGTTEEVPFSDIYYMSEKLSSFPIFCIKVILKDSTFTADSLLFEKQYSATVIGKNDDCVPIIDIFNRYMLATLIQQKLPLNELRNVIFYHKDGDILFLQDVDDLSLVAEVQAEVKKHASSDPLFRNPIVGELLCARSQADGSWYRCCVEEIVSSDKCRIRFIDYGNDEIVMRENLRSFVGELAMYPSFAIPVRIIDRECAKSTVQFEHVYSVIAESLENTVQLVKLMLQQDSQIHIPSEDIPLNDNSTNSEANEICLKPSDSEHSVVKEICTSTSSSPEVKFSYSTSDYVHFPDGEQDIIIYSVNEECSLFCAPFSPDAITANLGLTSEITQYCENLESSSFNGNSLPEVDELVLAKYDADNQWYRAVILDDSNNPFYDVIFIDYGNTERVSLDFMRKMEKNFMSLPVQTHLCSITGFTIDDKSLPNVIQELQSFGVFVNPAPLKAFVSSNGEEKSVNIPMITEHLLKKKLVTAIES</sequence>
<organism evidence="2 3">
    <name type="scientific">Araneus ventricosus</name>
    <name type="common">Orbweaver spider</name>
    <name type="synonym">Epeira ventricosa</name>
    <dbReference type="NCBI Taxonomy" id="182803"/>
    <lineage>
        <taxon>Eukaryota</taxon>
        <taxon>Metazoa</taxon>
        <taxon>Ecdysozoa</taxon>
        <taxon>Arthropoda</taxon>
        <taxon>Chelicerata</taxon>
        <taxon>Arachnida</taxon>
        <taxon>Araneae</taxon>
        <taxon>Araneomorphae</taxon>
        <taxon>Entelegynae</taxon>
        <taxon>Araneoidea</taxon>
        <taxon>Araneidae</taxon>
        <taxon>Araneus</taxon>
    </lineage>
</organism>
<feature type="domain" description="Tudor" evidence="1">
    <location>
        <begin position="836"/>
        <end position="894"/>
    </location>
</feature>
<dbReference type="CDD" id="cd20379">
    <property type="entry name" value="Tudor_dTUD-like"/>
    <property type="match status" value="2"/>
</dbReference>
<dbReference type="InterPro" id="IPR035437">
    <property type="entry name" value="SNase_OB-fold_sf"/>
</dbReference>
<feature type="domain" description="Tudor" evidence="1">
    <location>
        <begin position="673"/>
        <end position="730"/>
    </location>
</feature>
<dbReference type="PROSITE" id="PS50304">
    <property type="entry name" value="TUDOR"/>
    <property type="match status" value="7"/>
</dbReference>
<dbReference type="Gene3D" id="2.40.50.90">
    <property type="match status" value="1"/>
</dbReference>
<dbReference type="InterPro" id="IPR050621">
    <property type="entry name" value="Tudor_domain_containing"/>
</dbReference>
<keyword evidence="3" id="KW-1185">Reference proteome</keyword>
<dbReference type="GO" id="GO:0005737">
    <property type="term" value="C:cytoplasm"/>
    <property type="evidence" value="ECO:0007669"/>
    <property type="project" value="UniProtKB-ARBA"/>
</dbReference>
<dbReference type="Gene3D" id="2.30.30.140">
    <property type="match status" value="10"/>
</dbReference>
<reference evidence="2 3" key="1">
    <citation type="journal article" date="2019" name="Sci. Rep.">
        <title>Orb-weaving spider Araneus ventricosus genome elucidates the spidroin gene catalogue.</title>
        <authorList>
            <person name="Kono N."/>
            <person name="Nakamura H."/>
            <person name="Ohtoshi R."/>
            <person name="Moran D.A.P."/>
            <person name="Shinohara A."/>
            <person name="Yoshida Y."/>
            <person name="Fujiwara M."/>
            <person name="Mori M."/>
            <person name="Tomita M."/>
            <person name="Arakawa K."/>
        </authorList>
    </citation>
    <scope>NUCLEOTIDE SEQUENCE [LARGE SCALE GENOMIC DNA]</scope>
</reference>
<comment type="caution">
    <text evidence="2">The sequence shown here is derived from an EMBL/GenBank/DDBJ whole genome shotgun (WGS) entry which is preliminary data.</text>
</comment>
<dbReference type="OrthoDB" id="9989103at2759"/>
<dbReference type="FunFam" id="2.30.30.140:FF:000018">
    <property type="entry name" value="Serine/threonine-protein kinase 31"/>
    <property type="match status" value="3"/>
</dbReference>
<dbReference type="Proteomes" id="UP000499080">
    <property type="component" value="Unassembled WGS sequence"/>
</dbReference>
<feature type="domain" description="Tudor" evidence="1">
    <location>
        <begin position="1492"/>
        <end position="1551"/>
    </location>
</feature>
<evidence type="ECO:0000313" key="3">
    <source>
        <dbReference type="Proteomes" id="UP000499080"/>
    </source>
</evidence>
<dbReference type="Pfam" id="PF00567">
    <property type="entry name" value="TUDOR"/>
    <property type="match status" value="10"/>
</dbReference>
<gene>
    <name evidence="2" type="primary">TDRD1_1</name>
    <name evidence="2" type="ORF">AVEN_87876_1</name>
</gene>
<protein>
    <submittedName>
        <fullName evidence="2">Tudor domain-containing protein 1</fullName>
    </submittedName>
</protein>
<dbReference type="SUPFAM" id="SSF63748">
    <property type="entry name" value="Tudor/PWWP/MBT"/>
    <property type="match status" value="10"/>
</dbReference>
<feature type="domain" description="Tudor" evidence="1">
    <location>
        <begin position="1167"/>
        <end position="1225"/>
    </location>
</feature>
<dbReference type="PANTHER" id="PTHR22948:SF72">
    <property type="entry name" value="TUDOR DOMAIN-CONTAINING PROTEIN"/>
    <property type="match status" value="1"/>
</dbReference>
<feature type="domain" description="Tudor" evidence="1">
    <location>
        <begin position="1713"/>
        <end position="1772"/>
    </location>
</feature>
<proteinExistence type="predicted"/>